<sequence length="365" mass="41214">MSDMTNPRPIPIVESISVQNIYEAPELKPIFDEFLVELPPSMLEIIKQFAERILIDITGIKGNLELSIVVDANQVISQAINYIRDGRLPPIIELSKTPFVKLYAPPSIREETLKDKRKLEKISRKKRIPVKALKSAIEEILEHITFKVPEGYEEYKKAMELVGERDPKDVDYVWLYFSINANAIVSSDKDITETTIKTWKNMGPLKHVEVILRKGSLSFVVFSLGGSAILDFLFKTILAIISTILGILKAMWNGVKSVIAWIGEGIQNLSETQALILFMTLGAILYRFGREIKEWIENLVNSVIEFLKSVKDLIVGLLEVILDSPVARALRSLIEYSVILTELYKEINLRDLEGNVIKVGGFNAS</sequence>
<accession>A0A5C0SHI3</accession>
<dbReference type="AlphaFoldDB" id="A0A5C0SHI3"/>
<evidence type="ECO:0000313" key="2">
    <source>
        <dbReference type="EMBL" id="QEK13913.1"/>
    </source>
</evidence>
<name>A0A5C0SHI3_9EURY</name>
<proteinExistence type="predicted"/>
<evidence type="ECO:0000259" key="1">
    <source>
        <dbReference type="Pfam" id="PF10130"/>
    </source>
</evidence>
<evidence type="ECO:0000313" key="3">
    <source>
        <dbReference type="Proteomes" id="UP000322631"/>
    </source>
</evidence>
<feature type="domain" description="PIN" evidence="1">
    <location>
        <begin position="69"/>
        <end position="201"/>
    </location>
</feature>
<dbReference type="EMBL" id="CP041932">
    <property type="protein sequence ID" value="QEK13913.1"/>
    <property type="molecule type" value="Genomic_DNA"/>
</dbReference>
<dbReference type="InterPro" id="IPR002716">
    <property type="entry name" value="PIN_dom"/>
</dbReference>
<dbReference type="Pfam" id="PF10130">
    <property type="entry name" value="PIN_2"/>
    <property type="match status" value="1"/>
</dbReference>
<gene>
    <name evidence="2" type="ORF">FPV09_00900</name>
</gene>
<organism evidence="2 3">
    <name type="scientific">Thermococcus aciditolerans</name>
    <dbReference type="NCBI Taxonomy" id="2598455"/>
    <lineage>
        <taxon>Archaea</taxon>
        <taxon>Methanobacteriati</taxon>
        <taxon>Methanobacteriota</taxon>
        <taxon>Thermococci</taxon>
        <taxon>Thermococcales</taxon>
        <taxon>Thermococcaceae</taxon>
        <taxon>Thermococcus</taxon>
    </lineage>
</organism>
<reference evidence="2 3" key="1">
    <citation type="submission" date="2019-07" db="EMBL/GenBank/DDBJ databases">
        <title>Complete genome of Thermococcus acidophilus.</title>
        <authorList>
            <person name="Li X."/>
        </authorList>
    </citation>
    <scope>NUCLEOTIDE SEQUENCE [LARGE SCALE GENOMIC DNA]</scope>
    <source>
        <strain evidence="2 3">SY113</strain>
    </source>
</reference>
<dbReference type="KEGG" id="them:FPV09_00900"/>
<protein>
    <recommendedName>
        <fullName evidence="1">PIN domain-containing protein</fullName>
    </recommendedName>
</protein>
<dbReference type="Proteomes" id="UP000322631">
    <property type="component" value="Chromosome"/>
</dbReference>
<keyword evidence="3" id="KW-1185">Reference proteome</keyword>